<sequence length="636" mass="68836">MRAFQHRENRVTLRDRARLLALLPTAGGPLATAVVALELLSGVLPALSALSLAWVISRVSEPTDVGLLTAVGPALLGYAGVLVLSQALEALSTPLQYFAKARIDGRRRTDVLRVTAACQTIEVLEEPEVRELVRLAKAEPGNWTERTPGDGCLAQTRMCAEALGLIASCGILATFAWWLIPVVAIPSAIVQALWSRHGVEFMRQWRRGIREGMHADVWSKMLIEPSLGKEVRIFGFARLAADRMRHHVLRMFEPVWAVGARNLREQWVKFWLVGGGLGVCFVVVARAASQESISVSLASALLMAAWGVYQSIAGYDARAIVGALPGEHAWTALRQRLSTTRADDPDSGSASPVPAGEPAALPAVRFEGVGFRYPGTSASVLDALDLEIRPGELLAIVGANGAGKSTLIKLLSGLYRPTSGRITVDGTDVWHAGIARWRQRITVVFQEFARYHLSMAANISLTADTGRQRDRAALAEVVEQAGLSDVVARMPNGLDTPLTRAREGGVELSGGQWQQVILARALYAVRTGAGLLVLDEPTAHLDVRSEAEIFGRLARRKGDFSVVLISHRLSTVRAADRIVLLDGGRISECGSHDELIARGGQYARMFALQAERFSTDSDWRGARDEPRADSSEGAVQ</sequence>
<comment type="caution">
    <text evidence="10">The sequence shown here is derived from an EMBL/GenBank/DDBJ whole genome shotgun (WGS) entry which is preliminary data.</text>
</comment>
<evidence type="ECO:0000256" key="4">
    <source>
        <dbReference type="ARBA" id="ARBA00022840"/>
    </source>
</evidence>
<keyword evidence="5 8" id="KW-1133">Transmembrane helix</keyword>
<dbReference type="InterPro" id="IPR003593">
    <property type="entry name" value="AAA+_ATPase"/>
</dbReference>
<evidence type="ECO:0000256" key="8">
    <source>
        <dbReference type="SAM" id="Phobius"/>
    </source>
</evidence>
<evidence type="ECO:0000256" key="6">
    <source>
        <dbReference type="ARBA" id="ARBA00023136"/>
    </source>
</evidence>
<evidence type="ECO:0000259" key="9">
    <source>
        <dbReference type="PROSITE" id="PS50893"/>
    </source>
</evidence>
<dbReference type="PANTHER" id="PTHR43394:SF1">
    <property type="entry name" value="ATP-BINDING CASSETTE SUB-FAMILY B MEMBER 10, MITOCHONDRIAL"/>
    <property type="match status" value="1"/>
</dbReference>
<keyword evidence="4 10" id="KW-0067">ATP-binding</keyword>
<dbReference type="InterPro" id="IPR003439">
    <property type="entry name" value="ABC_transporter-like_ATP-bd"/>
</dbReference>
<keyword evidence="11" id="KW-1185">Reference proteome</keyword>
<dbReference type="RefSeq" id="WP_311668869.1">
    <property type="nucleotide sequence ID" value="NZ_JAVREO010000012.1"/>
</dbReference>
<dbReference type="Proteomes" id="UP001183410">
    <property type="component" value="Unassembled WGS sequence"/>
</dbReference>
<organism evidence="10 11">
    <name type="scientific">Streptomyces chisholmiae</name>
    <dbReference type="NCBI Taxonomy" id="3075540"/>
    <lineage>
        <taxon>Bacteria</taxon>
        <taxon>Bacillati</taxon>
        <taxon>Actinomycetota</taxon>
        <taxon>Actinomycetes</taxon>
        <taxon>Kitasatosporales</taxon>
        <taxon>Streptomycetaceae</taxon>
        <taxon>Streptomyces</taxon>
    </lineage>
</organism>
<protein>
    <submittedName>
        <fullName evidence="10">ABC transporter ATP-binding protein</fullName>
    </submittedName>
</protein>
<dbReference type="SUPFAM" id="SSF52540">
    <property type="entry name" value="P-loop containing nucleoside triphosphate hydrolases"/>
    <property type="match status" value="1"/>
</dbReference>
<evidence type="ECO:0000256" key="3">
    <source>
        <dbReference type="ARBA" id="ARBA00022741"/>
    </source>
</evidence>
<evidence type="ECO:0000256" key="5">
    <source>
        <dbReference type="ARBA" id="ARBA00022989"/>
    </source>
</evidence>
<dbReference type="SMART" id="SM00382">
    <property type="entry name" value="AAA"/>
    <property type="match status" value="1"/>
</dbReference>
<comment type="subcellular location">
    <subcellularLocation>
        <location evidence="1">Cell membrane</location>
        <topology evidence="1">Multi-pass membrane protein</topology>
    </subcellularLocation>
</comment>
<evidence type="ECO:0000313" key="11">
    <source>
        <dbReference type="Proteomes" id="UP001183410"/>
    </source>
</evidence>
<evidence type="ECO:0000256" key="2">
    <source>
        <dbReference type="ARBA" id="ARBA00022692"/>
    </source>
</evidence>
<dbReference type="Pfam" id="PF00005">
    <property type="entry name" value="ABC_tran"/>
    <property type="match status" value="1"/>
</dbReference>
<accession>A0ABU2JUS0</accession>
<gene>
    <name evidence="10" type="ORF">RM844_20830</name>
</gene>
<feature type="compositionally biased region" description="Basic and acidic residues" evidence="7">
    <location>
        <begin position="617"/>
        <end position="630"/>
    </location>
</feature>
<feature type="transmembrane region" description="Helical" evidence="8">
    <location>
        <begin position="293"/>
        <end position="309"/>
    </location>
</feature>
<dbReference type="InterPro" id="IPR039421">
    <property type="entry name" value="Type_1_exporter"/>
</dbReference>
<feature type="transmembrane region" description="Helical" evidence="8">
    <location>
        <begin position="270"/>
        <end position="287"/>
    </location>
</feature>
<proteinExistence type="predicted"/>
<evidence type="ECO:0000256" key="1">
    <source>
        <dbReference type="ARBA" id="ARBA00004651"/>
    </source>
</evidence>
<dbReference type="Gene3D" id="1.20.1560.10">
    <property type="entry name" value="ABC transporter type 1, transmembrane domain"/>
    <property type="match status" value="1"/>
</dbReference>
<dbReference type="InterPro" id="IPR027417">
    <property type="entry name" value="P-loop_NTPase"/>
</dbReference>
<dbReference type="EMBL" id="JAVREO010000012">
    <property type="protein sequence ID" value="MDT0268735.1"/>
    <property type="molecule type" value="Genomic_DNA"/>
</dbReference>
<dbReference type="PANTHER" id="PTHR43394">
    <property type="entry name" value="ATP-DEPENDENT PERMEASE MDL1, MITOCHONDRIAL"/>
    <property type="match status" value="1"/>
</dbReference>
<dbReference type="Gene3D" id="3.40.50.300">
    <property type="entry name" value="P-loop containing nucleotide triphosphate hydrolases"/>
    <property type="match status" value="1"/>
</dbReference>
<evidence type="ECO:0000256" key="7">
    <source>
        <dbReference type="SAM" id="MobiDB-lite"/>
    </source>
</evidence>
<evidence type="ECO:0000313" key="10">
    <source>
        <dbReference type="EMBL" id="MDT0268735.1"/>
    </source>
</evidence>
<dbReference type="InterPro" id="IPR036640">
    <property type="entry name" value="ABC1_TM_sf"/>
</dbReference>
<feature type="transmembrane region" description="Helical" evidence="8">
    <location>
        <begin position="67"/>
        <end position="88"/>
    </location>
</feature>
<dbReference type="PROSITE" id="PS50893">
    <property type="entry name" value="ABC_TRANSPORTER_2"/>
    <property type="match status" value="1"/>
</dbReference>
<name>A0ABU2JUS0_9ACTN</name>
<dbReference type="GO" id="GO:0005524">
    <property type="term" value="F:ATP binding"/>
    <property type="evidence" value="ECO:0007669"/>
    <property type="project" value="UniProtKB-KW"/>
</dbReference>
<feature type="transmembrane region" description="Helical" evidence="8">
    <location>
        <begin position="30"/>
        <end position="55"/>
    </location>
</feature>
<keyword evidence="3" id="KW-0547">Nucleotide-binding</keyword>
<feature type="domain" description="ABC transporter" evidence="9">
    <location>
        <begin position="364"/>
        <end position="608"/>
    </location>
</feature>
<keyword evidence="6 8" id="KW-0472">Membrane</keyword>
<feature type="region of interest" description="Disordered" evidence="7">
    <location>
        <begin position="617"/>
        <end position="636"/>
    </location>
</feature>
<reference evidence="11" key="1">
    <citation type="submission" date="2023-07" db="EMBL/GenBank/DDBJ databases">
        <title>30 novel species of actinomycetes from the DSMZ collection.</title>
        <authorList>
            <person name="Nouioui I."/>
        </authorList>
    </citation>
    <scope>NUCLEOTIDE SEQUENCE [LARGE SCALE GENOMIC DNA]</scope>
    <source>
        <strain evidence="11">DSM 44915</strain>
    </source>
</reference>
<keyword evidence="2 8" id="KW-0812">Transmembrane</keyword>